<dbReference type="PROSITE" id="PS00061">
    <property type="entry name" value="ADH_SHORT"/>
    <property type="match status" value="1"/>
</dbReference>
<dbReference type="EMBL" id="BSRA01000015">
    <property type="protein sequence ID" value="GLV14663.1"/>
    <property type="molecule type" value="Genomic_DNA"/>
</dbReference>
<name>A0A1H2VCT3_9BACL</name>
<evidence type="ECO:0000313" key="3">
    <source>
        <dbReference type="EMBL" id="GLV14663.1"/>
    </source>
</evidence>
<reference evidence="4" key="2">
    <citation type="submission" date="2016-10" db="EMBL/GenBank/DDBJ databases">
        <authorList>
            <person name="de Groot N.N."/>
        </authorList>
    </citation>
    <scope>NUCLEOTIDE SEQUENCE [LARGE SCALE GENOMIC DNA]</scope>
    <source>
        <strain evidence="4">DSM 12489</strain>
    </source>
</reference>
<evidence type="ECO:0000313" key="5">
    <source>
        <dbReference type="Proteomes" id="UP000182589"/>
    </source>
</evidence>
<dbReference type="Proteomes" id="UP000182589">
    <property type="component" value="Unassembled WGS sequence"/>
</dbReference>
<dbReference type="Gene3D" id="3.40.50.720">
    <property type="entry name" value="NAD(P)-binding Rossmann-like Domain"/>
    <property type="match status" value="1"/>
</dbReference>
<gene>
    <name evidence="3" type="ORF">Heshes_23470</name>
    <name evidence="4" type="ORF">SAMN04489725_11082</name>
</gene>
<accession>A0A1H2VCT3</accession>
<dbReference type="NCBIfam" id="NF005559">
    <property type="entry name" value="PRK07231.1"/>
    <property type="match status" value="1"/>
</dbReference>
<sequence>MGDRVVIVTGGGQGIGRGLVEAFSNVGDHVVIAEIDEEAGREVEMELAKRQCPGDAWFVQTNVAVEESVSALVQHVTHRYGRIDVVVNNAGLGAPNVPVEELPVAVWDEILGVNLRGPFLMAKHTAPWLRQSRGCIVNIASTRALMSEANTEPYSASKGGILALTHALAVSLGPDVRVNAISPGWIEVGDWQKQSRRTHPVHRPVDREQHPVGRVGVPDDIAQACLFLASSASSFMTGQNLVIDGGMTIKMIYEPDDEVNA</sequence>
<dbReference type="SUPFAM" id="SSF51735">
    <property type="entry name" value="NAD(P)-binding Rossmann-fold domains"/>
    <property type="match status" value="1"/>
</dbReference>
<dbReference type="GO" id="GO:0016491">
    <property type="term" value="F:oxidoreductase activity"/>
    <property type="evidence" value="ECO:0007669"/>
    <property type="project" value="UniProtKB-KW"/>
</dbReference>
<dbReference type="PANTHER" id="PTHR24321">
    <property type="entry name" value="DEHYDROGENASES, SHORT CHAIN"/>
    <property type="match status" value="1"/>
</dbReference>
<reference evidence="5" key="1">
    <citation type="submission" date="2016-10" db="EMBL/GenBank/DDBJ databases">
        <authorList>
            <person name="Varghese N."/>
        </authorList>
    </citation>
    <scope>NUCLEOTIDE SEQUENCE [LARGE SCALE GENOMIC DNA]</scope>
    <source>
        <strain evidence="5">DSM 12489</strain>
    </source>
</reference>
<dbReference type="PANTHER" id="PTHR24321:SF8">
    <property type="entry name" value="ESTRADIOL 17-BETA-DEHYDROGENASE 8-RELATED"/>
    <property type="match status" value="1"/>
</dbReference>
<dbReference type="PRINTS" id="PR00080">
    <property type="entry name" value="SDRFAMILY"/>
</dbReference>
<dbReference type="EMBL" id="FNOJ01000010">
    <property type="protein sequence ID" value="SDW65734.1"/>
    <property type="molecule type" value="Genomic_DNA"/>
</dbReference>
<dbReference type="InterPro" id="IPR020904">
    <property type="entry name" value="Sc_DH/Rdtase_CS"/>
</dbReference>
<evidence type="ECO:0000256" key="1">
    <source>
        <dbReference type="ARBA" id="ARBA00006484"/>
    </source>
</evidence>
<keyword evidence="2" id="KW-0560">Oxidoreductase</keyword>
<protein>
    <submittedName>
        <fullName evidence="4">NAD(P)-dependent dehydrogenase, short-chain alcohol dehydrogenase family</fullName>
    </submittedName>
    <submittedName>
        <fullName evidence="3">Oxidoreductase</fullName>
    </submittedName>
</protein>
<evidence type="ECO:0000256" key="2">
    <source>
        <dbReference type="ARBA" id="ARBA00023002"/>
    </source>
</evidence>
<reference evidence="3" key="3">
    <citation type="submission" date="2023-02" db="EMBL/GenBank/DDBJ databases">
        <title>Proposal of a novel subspecies: Alicyclobacillus hesperidum subspecies aegle.</title>
        <authorList>
            <person name="Goto K."/>
            <person name="Fujii T."/>
            <person name="Yasui K."/>
            <person name="Mochida K."/>
            <person name="Kato-Tanaka Y."/>
            <person name="Morohoshi S."/>
            <person name="An S.Y."/>
            <person name="Kasai H."/>
            <person name="Yokota A."/>
        </authorList>
    </citation>
    <scope>NUCLEOTIDE SEQUENCE</scope>
    <source>
        <strain evidence="3">DSM 12766</strain>
    </source>
</reference>
<dbReference type="Proteomes" id="UP001157137">
    <property type="component" value="Unassembled WGS sequence"/>
</dbReference>
<dbReference type="PRINTS" id="PR00081">
    <property type="entry name" value="GDHRDH"/>
</dbReference>
<proteinExistence type="inferred from homology"/>
<dbReference type="FunFam" id="3.40.50.720:FF:000084">
    <property type="entry name" value="Short-chain dehydrogenase reductase"/>
    <property type="match status" value="1"/>
</dbReference>
<dbReference type="GO" id="GO:0008206">
    <property type="term" value="P:bile acid metabolic process"/>
    <property type="evidence" value="ECO:0007669"/>
    <property type="project" value="UniProtKB-ARBA"/>
</dbReference>
<dbReference type="InterPro" id="IPR036291">
    <property type="entry name" value="NAD(P)-bd_dom_sf"/>
</dbReference>
<organism evidence="4 5">
    <name type="scientific">Alicyclobacillus hesperidum</name>
    <dbReference type="NCBI Taxonomy" id="89784"/>
    <lineage>
        <taxon>Bacteria</taxon>
        <taxon>Bacillati</taxon>
        <taxon>Bacillota</taxon>
        <taxon>Bacilli</taxon>
        <taxon>Bacillales</taxon>
        <taxon>Alicyclobacillaceae</taxon>
        <taxon>Alicyclobacillus</taxon>
    </lineage>
</organism>
<dbReference type="Pfam" id="PF13561">
    <property type="entry name" value="adh_short_C2"/>
    <property type="match status" value="1"/>
</dbReference>
<dbReference type="InterPro" id="IPR002347">
    <property type="entry name" value="SDR_fam"/>
</dbReference>
<dbReference type="STRING" id="89784.SAMN04489725_11082"/>
<dbReference type="RefSeq" id="WP_074693272.1">
    <property type="nucleotide sequence ID" value="NZ_BSRA01000015.1"/>
</dbReference>
<keyword evidence="5" id="KW-1185">Reference proteome</keyword>
<evidence type="ECO:0000313" key="4">
    <source>
        <dbReference type="EMBL" id="SDW65734.1"/>
    </source>
</evidence>
<dbReference type="AlphaFoldDB" id="A0A1H2VCT3"/>
<comment type="similarity">
    <text evidence="1">Belongs to the short-chain dehydrogenases/reductases (SDR) family.</text>
</comment>